<evidence type="ECO:0000256" key="1">
    <source>
        <dbReference type="SAM" id="Phobius"/>
    </source>
</evidence>
<dbReference type="Gene3D" id="2.130.10.10">
    <property type="entry name" value="YVTN repeat-like/Quinoprotein amine dehydrogenase"/>
    <property type="match status" value="1"/>
</dbReference>
<proteinExistence type="predicted"/>
<dbReference type="Proteomes" id="UP000320239">
    <property type="component" value="Unassembled WGS sequence"/>
</dbReference>
<keyword evidence="1" id="KW-0812">Transmembrane</keyword>
<evidence type="ECO:0000313" key="2">
    <source>
        <dbReference type="EMBL" id="TWG24423.1"/>
    </source>
</evidence>
<comment type="caution">
    <text evidence="2">The sequence shown here is derived from an EMBL/GenBank/DDBJ whole genome shotgun (WGS) entry which is preliminary data.</text>
</comment>
<keyword evidence="1" id="KW-0472">Membrane</keyword>
<organism evidence="2 3">
    <name type="scientific">Actinoplanes teichomyceticus</name>
    <dbReference type="NCBI Taxonomy" id="1867"/>
    <lineage>
        <taxon>Bacteria</taxon>
        <taxon>Bacillati</taxon>
        <taxon>Actinomycetota</taxon>
        <taxon>Actinomycetes</taxon>
        <taxon>Micromonosporales</taxon>
        <taxon>Micromonosporaceae</taxon>
        <taxon>Actinoplanes</taxon>
    </lineage>
</organism>
<reference evidence="2 3" key="1">
    <citation type="submission" date="2019-06" db="EMBL/GenBank/DDBJ databases">
        <title>Sequencing the genomes of 1000 actinobacteria strains.</title>
        <authorList>
            <person name="Klenk H.-P."/>
        </authorList>
    </citation>
    <scope>NUCLEOTIDE SEQUENCE [LARGE SCALE GENOMIC DNA]</scope>
    <source>
        <strain evidence="2 3">DSM 43866</strain>
    </source>
</reference>
<dbReference type="EMBL" id="VIWY01000002">
    <property type="protein sequence ID" value="TWG24423.1"/>
    <property type="molecule type" value="Genomic_DNA"/>
</dbReference>
<dbReference type="SUPFAM" id="SSF50969">
    <property type="entry name" value="YVTN repeat-like/Quinoprotein amine dehydrogenase"/>
    <property type="match status" value="1"/>
</dbReference>
<gene>
    <name evidence="2" type="ORF">FHX34_102979</name>
</gene>
<accession>A0A561WKQ3</accession>
<keyword evidence="1" id="KW-1133">Transmembrane helix</keyword>
<protein>
    <submittedName>
        <fullName evidence="2">Uncharacterized protein</fullName>
    </submittedName>
</protein>
<name>A0A561WKQ3_ACTTI</name>
<keyword evidence="3" id="KW-1185">Reference proteome</keyword>
<dbReference type="InterPro" id="IPR015943">
    <property type="entry name" value="WD40/YVTN_repeat-like_dom_sf"/>
</dbReference>
<dbReference type="AlphaFoldDB" id="A0A561WKQ3"/>
<feature type="transmembrane region" description="Helical" evidence="1">
    <location>
        <begin position="422"/>
        <end position="444"/>
    </location>
</feature>
<sequence>MMRSVRKSMIAYPVAVSLLTGVAFAVLVHPVSGGPVPGDRVPGGLTLPWMWQATVQQDPPGPASVLVGGDSVGFEGTDLFDSEGKVAAVGRGGDYRMLRYSGWNGVTPGEDVLLSPDGRYAAQEWLEGSTSDGDGLDIVDLATGRSVTYDGGLTRISDQWGNATVPCCAPAAWAPDGRSLLVETFGTDYEDPQTSIIQARRRLGLLDLATNRITPIGAERPGGAVRKASRGAFAPDGRHLAVTAGDRLELIDRTGKVGWTTDLGDRRHLAGAGAFSPDGSRIAVAELDGCLDACDRAALATRRWRISYLDAATGRPADGPDLPVVTAMSVRALGWTAGGELVVTRHEPERDARKRPDQEWSDTGWEQTGHITLVALGAGGAVRTLLDPPADVLTLDVAADLIRAGRFGGPTPVAGAFPARPIIGFALVPVALLAAAALLVVRLVTRLVVRRRRREPPRPMLITG</sequence>
<evidence type="ECO:0000313" key="3">
    <source>
        <dbReference type="Proteomes" id="UP000320239"/>
    </source>
</evidence>
<dbReference type="InterPro" id="IPR011044">
    <property type="entry name" value="Quino_amine_DH_bsu"/>
</dbReference>